<evidence type="ECO:0000313" key="2">
    <source>
        <dbReference type="EMBL" id="GAE93719.1"/>
    </source>
</evidence>
<keyword evidence="1 2" id="KW-0812">Transmembrane</keyword>
<protein>
    <submittedName>
        <fullName evidence="2">Transmembrane component of general energizing module of ECF transporters</fullName>
    </submittedName>
</protein>
<feature type="transmembrane region" description="Helical" evidence="1">
    <location>
        <begin position="20"/>
        <end position="43"/>
    </location>
</feature>
<dbReference type="AlphaFoldDB" id="W4VLS2"/>
<name>W4VLS2_9BACI</name>
<comment type="caution">
    <text evidence="2">The sequence shown here is derived from an EMBL/GenBank/DDBJ whole genome shotgun (WGS) entry which is preliminary data.</text>
</comment>
<proteinExistence type="predicted"/>
<accession>W4VLS2</accession>
<evidence type="ECO:0000313" key="3">
    <source>
        <dbReference type="Proteomes" id="UP000019102"/>
    </source>
</evidence>
<dbReference type="EMBL" id="BAVS01000015">
    <property type="protein sequence ID" value="GAE93719.1"/>
    <property type="molecule type" value="Genomic_DNA"/>
</dbReference>
<keyword evidence="1" id="KW-0472">Membrane</keyword>
<gene>
    <name evidence="2" type="ORF">JCM21714_2823</name>
</gene>
<reference evidence="2 3" key="1">
    <citation type="journal article" date="2014" name="Genome Announc.">
        <title>Draft Genome Sequence of the Boron-Tolerant and Moderately Halotolerant Bacterium Gracilibacillus boraciitolerans JCM 21714T.</title>
        <authorList>
            <person name="Ahmed I."/>
            <person name="Oshima K."/>
            <person name="Suda W."/>
            <person name="Kitamura K."/>
            <person name="Iida T."/>
            <person name="Ohmori Y."/>
            <person name="Fujiwara T."/>
            <person name="Hattori M."/>
            <person name="Ohkuma M."/>
        </authorList>
    </citation>
    <scope>NUCLEOTIDE SEQUENCE [LARGE SCALE GENOMIC DNA]</scope>
    <source>
        <strain evidence="2 3">JCM 21714</strain>
    </source>
</reference>
<evidence type="ECO:0000256" key="1">
    <source>
        <dbReference type="SAM" id="Phobius"/>
    </source>
</evidence>
<dbReference type="STRING" id="1298598.JCM21714_2823"/>
<keyword evidence="1" id="KW-1133">Transmembrane helix</keyword>
<dbReference type="Proteomes" id="UP000019102">
    <property type="component" value="Unassembled WGS sequence"/>
</dbReference>
<keyword evidence="3" id="KW-1185">Reference proteome</keyword>
<sequence>MAMEARGYRGSEGRTKLRVLRFTSVDYQAFLFYLVIIIIFFSLRN</sequence>
<organism evidence="2 3">
    <name type="scientific">Gracilibacillus boraciitolerans JCM 21714</name>
    <dbReference type="NCBI Taxonomy" id="1298598"/>
    <lineage>
        <taxon>Bacteria</taxon>
        <taxon>Bacillati</taxon>
        <taxon>Bacillota</taxon>
        <taxon>Bacilli</taxon>
        <taxon>Bacillales</taxon>
        <taxon>Bacillaceae</taxon>
        <taxon>Gracilibacillus</taxon>
    </lineage>
</organism>